<dbReference type="Pfam" id="PF06470">
    <property type="entry name" value="SMC_hinge"/>
    <property type="match status" value="1"/>
</dbReference>
<dbReference type="GO" id="GO:0005634">
    <property type="term" value="C:nucleus"/>
    <property type="evidence" value="ECO:0007669"/>
    <property type="project" value="UniProtKB-SubCell"/>
</dbReference>
<dbReference type="PANTHER" id="PTHR18937">
    <property type="entry name" value="STRUCTURAL MAINTENANCE OF CHROMOSOMES SMC FAMILY MEMBER"/>
    <property type="match status" value="1"/>
</dbReference>
<keyword evidence="12" id="KW-1185">Reference proteome</keyword>
<feature type="coiled-coil region" evidence="8">
    <location>
        <begin position="309"/>
        <end position="357"/>
    </location>
</feature>
<dbReference type="PANTHER" id="PTHR18937:SF172">
    <property type="entry name" value="STRUCTURAL MAINTENANCE OF CHROMOSOMES PROTEIN"/>
    <property type="match status" value="1"/>
</dbReference>
<proteinExistence type="inferred from homology"/>
<feature type="coiled-coil region" evidence="8">
    <location>
        <begin position="407"/>
        <end position="556"/>
    </location>
</feature>
<evidence type="ECO:0000313" key="11">
    <source>
        <dbReference type="EMBL" id="KAL3316032.1"/>
    </source>
</evidence>
<keyword evidence="4" id="KW-0067">ATP-binding</keyword>
<dbReference type="FunFam" id="3.40.50.300:FF:000585">
    <property type="entry name" value="Structural maintenance of chromosomes 4"/>
    <property type="match status" value="1"/>
</dbReference>
<dbReference type="Proteomes" id="UP001626550">
    <property type="component" value="Unassembled WGS sequence"/>
</dbReference>
<evidence type="ECO:0000256" key="3">
    <source>
        <dbReference type="ARBA" id="ARBA00022741"/>
    </source>
</evidence>
<feature type="compositionally biased region" description="Basic and acidic residues" evidence="9">
    <location>
        <begin position="843"/>
        <end position="868"/>
    </location>
</feature>
<dbReference type="InterPro" id="IPR024704">
    <property type="entry name" value="SMC"/>
</dbReference>
<evidence type="ECO:0000256" key="7">
    <source>
        <dbReference type="ARBA" id="ARBA00023242"/>
    </source>
</evidence>
<comment type="subcellular location">
    <subcellularLocation>
        <location evidence="1">Nucleus</location>
    </subcellularLocation>
</comment>
<dbReference type="SUPFAM" id="SSF52540">
    <property type="entry name" value="P-loop containing nucleoside triphosphate hydrolases"/>
    <property type="match status" value="1"/>
</dbReference>
<evidence type="ECO:0000256" key="1">
    <source>
        <dbReference type="ARBA" id="ARBA00004123"/>
    </source>
</evidence>
<gene>
    <name evidence="11" type="primary">SMC4_1</name>
    <name evidence="11" type="ORF">Ciccas_005319</name>
</gene>
<feature type="region of interest" description="Disordered" evidence="9">
    <location>
        <begin position="740"/>
        <end position="759"/>
    </location>
</feature>
<dbReference type="Pfam" id="PF02463">
    <property type="entry name" value="SMC_N"/>
    <property type="match status" value="1"/>
</dbReference>
<dbReference type="Gene3D" id="3.30.70.1620">
    <property type="match status" value="1"/>
</dbReference>
<evidence type="ECO:0000256" key="9">
    <source>
        <dbReference type="SAM" id="MobiDB-lite"/>
    </source>
</evidence>
<dbReference type="InterPro" id="IPR036277">
    <property type="entry name" value="SMC_hinge_sf"/>
</dbReference>
<dbReference type="InterPro" id="IPR010935">
    <property type="entry name" value="SMC_hinge"/>
</dbReference>
<dbReference type="SMART" id="SM00968">
    <property type="entry name" value="SMC_hinge"/>
    <property type="match status" value="1"/>
</dbReference>
<comment type="similarity">
    <text evidence="2">Belongs to the SMC family. SMC4 subfamily.</text>
</comment>
<evidence type="ECO:0000256" key="4">
    <source>
        <dbReference type="ARBA" id="ARBA00022840"/>
    </source>
</evidence>
<evidence type="ECO:0000256" key="5">
    <source>
        <dbReference type="ARBA" id="ARBA00023054"/>
    </source>
</evidence>
<dbReference type="Gene3D" id="3.40.50.300">
    <property type="entry name" value="P-loop containing nucleotide triphosphate hydrolases"/>
    <property type="match status" value="1"/>
</dbReference>
<dbReference type="EMBL" id="JBJKFK010000615">
    <property type="protein sequence ID" value="KAL3316032.1"/>
    <property type="molecule type" value="Genomic_DNA"/>
</dbReference>
<keyword evidence="7" id="KW-0539">Nucleus</keyword>
<feature type="domain" description="SMC hinge" evidence="10">
    <location>
        <begin position="581"/>
        <end position="698"/>
    </location>
</feature>
<dbReference type="GO" id="GO:0030261">
    <property type="term" value="P:chromosome condensation"/>
    <property type="evidence" value="ECO:0007669"/>
    <property type="project" value="UniProtKB-KW"/>
</dbReference>
<accession>A0ABD2Q9X4</accession>
<sequence length="1104" mass="125952">MDKEVNIEHDINKLLELGVEEFIDSCKVFPEPPAPSFDTKDRSVERLMIHKIVIENFKSYGARKTLGPFHKNLSCIIGPNGSGKSNVIDSMLFVFGFRSTKIRSKKVGNLVHKSLLLPNIEYCQVEVHFQKIIDTGDGPEDYNVVPDTSFTISRRVHADGTGSCYYIDSTRATIKDVTKILSNNGVDLEHNRFLILQGEVEQIALMKPKAPSEHEDGFLEYLEDIIGSGRFKYPLAILAARIERLKDIKLEKVARLKVVEKEKRELEGIRNEAIQYLKRSNAVIALKNKLWQINEYKESKREAQLFSQLEKIVVNLNESKAKIRELNLDVNEKKLQLEKLNKEKEQIDAVAVEMKEELNGFNAEDAKIQDDVSHLRTTGKAKKKQLAAEEKKINEISDFPETAKQRKKELLAKIATLEENKKIQDDNLQEVMQNLEKETKPLRTKIEKMEAEVLPLQTEADEALSRFNIAKQELDLLLSARNREIRRAEQAKSQLDKVNSDLEQLDQRLASASDHKSLNAKVGRTEKDLKQLVDQETKIKQEVNQLRAKYAQLRSDTHSEEKSTNRVLNALLQACNTGELRGIVGRLGDLGAVPKKYDVAISTCCGPLDNIVTESIDDAQSAVNYLKRHNLGHATFIGLDKMQRFQSACDAPFTPPDVETPRVFDLVEPVDPRYRSAFYYALRDTLVAPTLEKARAIAFQGRQRFRVVSLKGELVEVSGAMSGGGTRCLSGRMCTDLSQAKQRASKGRNYQDRRSETEDEEVKLAKLTQELNRREQELNALMENRSKLEETLTMFKRQMRDAEANVRECQNERPRLVRAIERFQKEIADAEARAKQTGPSQADQKKAQNDLDKLAQESEKKSQKASKSLDDLNVRKQELIKIGDERLELARTRVKAVTVKIKETKTILNKLEVDLASSERNEARSKEKIVTLKLEVEEIKKRFEELLAVQSELETKSAEKLKEFESTKKKAGELDSKRNKLNDEFEEINERLNSEKQTESRIRIEKDDLDRETEECKNRMKAWIAKIRSLRLYKLDDEDDTSVLDEELIQKSFELPELQSEAKPPDSPEDSKAEVSKIEDPADSSQNVSKHSVIPLSLSLSFIL</sequence>
<feature type="region of interest" description="Disordered" evidence="9">
    <location>
        <begin position="831"/>
        <end position="868"/>
    </location>
</feature>
<dbReference type="AlphaFoldDB" id="A0ABD2Q9X4"/>
<reference evidence="11 12" key="1">
    <citation type="submission" date="2024-11" db="EMBL/GenBank/DDBJ databases">
        <title>Adaptive evolution of stress response genes in parasites aligns with host niche diversity.</title>
        <authorList>
            <person name="Hahn C."/>
            <person name="Resl P."/>
        </authorList>
    </citation>
    <scope>NUCLEOTIDE SEQUENCE [LARGE SCALE GENOMIC DNA]</scope>
    <source>
        <strain evidence="11">EGGRZ-B1_66</strain>
        <tissue evidence="11">Body</tissue>
    </source>
</reference>
<organism evidence="11 12">
    <name type="scientific">Cichlidogyrus casuarinus</name>
    <dbReference type="NCBI Taxonomy" id="1844966"/>
    <lineage>
        <taxon>Eukaryota</taxon>
        <taxon>Metazoa</taxon>
        <taxon>Spiralia</taxon>
        <taxon>Lophotrochozoa</taxon>
        <taxon>Platyhelminthes</taxon>
        <taxon>Monogenea</taxon>
        <taxon>Monopisthocotylea</taxon>
        <taxon>Dactylogyridea</taxon>
        <taxon>Ancyrocephalidae</taxon>
        <taxon>Cichlidogyrus</taxon>
    </lineage>
</organism>
<feature type="coiled-coil region" evidence="8">
    <location>
        <begin position="901"/>
        <end position="998"/>
    </location>
</feature>
<protein>
    <submittedName>
        <fullName evidence="11">Structural maintenance of chromosomes protein 4</fullName>
    </submittedName>
</protein>
<comment type="caution">
    <text evidence="11">The sequence shown here is derived from an EMBL/GenBank/DDBJ whole genome shotgun (WGS) entry which is preliminary data.</text>
</comment>
<dbReference type="Gene3D" id="1.20.1060.20">
    <property type="match status" value="1"/>
</dbReference>
<dbReference type="InterPro" id="IPR003395">
    <property type="entry name" value="RecF/RecN/SMC_N"/>
</dbReference>
<dbReference type="InterPro" id="IPR027417">
    <property type="entry name" value="P-loop_NTPase"/>
</dbReference>
<name>A0ABD2Q9X4_9PLAT</name>
<keyword evidence="3" id="KW-0547">Nucleotide-binding</keyword>
<keyword evidence="5 8" id="KW-0175">Coiled coil</keyword>
<evidence type="ECO:0000256" key="6">
    <source>
        <dbReference type="ARBA" id="ARBA00023067"/>
    </source>
</evidence>
<evidence type="ECO:0000256" key="8">
    <source>
        <dbReference type="SAM" id="Coils"/>
    </source>
</evidence>
<dbReference type="SUPFAM" id="SSF75553">
    <property type="entry name" value="Smc hinge domain"/>
    <property type="match status" value="1"/>
</dbReference>
<evidence type="ECO:0000313" key="12">
    <source>
        <dbReference type="Proteomes" id="UP001626550"/>
    </source>
</evidence>
<keyword evidence="6" id="KW-0226">DNA condensation</keyword>
<feature type="region of interest" description="Disordered" evidence="9">
    <location>
        <begin position="1054"/>
        <end position="1090"/>
    </location>
</feature>
<evidence type="ECO:0000259" key="10">
    <source>
        <dbReference type="SMART" id="SM00968"/>
    </source>
</evidence>
<evidence type="ECO:0000256" key="2">
    <source>
        <dbReference type="ARBA" id="ARBA00006005"/>
    </source>
</evidence>
<dbReference type="GO" id="GO:0005524">
    <property type="term" value="F:ATP binding"/>
    <property type="evidence" value="ECO:0007669"/>
    <property type="project" value="UniProtKB-KW"/>
</dbReference>
<dbReference type="PIRSF" id="PIRSF005719">
    <property type="entry name" value="SMC"/>
    <property type="match status" value="1"/>
</dbReference>
<feature type="compositionally biased region" description="Basic and acidic residues" evidence="9">
    <location>
        <begin position="1063"/>
        <end position="1080"/>
    </location>
</feature>